<dbReference type="Gene3D" id="1.20.1250.20">
    <property type="entry name" value="MFS general substrate transporter like domains"/>
    <property type="match status" value="1"/>
</dbReference>
<dbReference type="EMBL" id="JAPVEA010000004">
    <property type="protein sequence ID" value="KAJ5455852.1"/>
    <property type="molecule type" value="Genomic_DNA"/>
</dbReference>
<feature type="transmembrane region" description="Helical" evidence="5">
    <location>
        <begin position="134"/>
        <end position="154"/>
    </location>
</feature>
<feature type="transmembrane region" description="Helical" evidence="5">
    <location>
        <begin position="319"/>
        <end position="344"/>
    </location>
</feature>
<organism evidence="6 7">
    <name type="scientific">Penicillium daleae</name>
    <dbReference type="NCBI Taxonomy" id="63821"/>
    <lineage>
        <taxon>Eukaryota</taxon>
        <taxon>Fungi</taxon>
        <taxon>Dikarya</taxon>
        <taxon>Ascomycota</taxon>
        <taxon>Pezizomycotina</taxon>
        <taxon>Eurotiomycetes</taxon>
        <taxon>Eurotiomycetidae</taxon>
        <taxon>Eurotiales</taxon>
        <taxon>Aspergillaceae</taxon>
        <taxon>Penicillium</taxon>
    </lineage>
</organism>
<feature type="transmembrane region" description="Helical" evidence="5">
    <location>
        <begin position="108"/>
        <end position="127"/>
    </location>
</feature>
<evidence type="ECO:0000256" key="2">
    <source>
        <dbReference type="ARBA" id="ARBA00022692"/>
    </source>
</evidence>
<comment type="subcellular location">
    <subcellularLocation>
        <location evidence="1">Membrane</location>
        <topology evidence="1">Multi-pass membrane protein</topology>
    </subcellularLocation>
</comment>
<feature type="transmembrane region" description="Helical" evidence="5">
    <location>
        <begin position="364"/>
        <end position="385"/>
    </location>
</feature>
<dbReference type="GeneID" id="81597741"/>
<dbReference type="SUPFAM" id="SSF103473">
    <property type="entry name" value="MFS general substrate transporter"/>
    <property type="match status" value="1"/>
</dbReference>
<keyword evidence="2 5" id="KW-0812">Transmembrane</keyword>
<feature type="transmembrane region" description="Helical" evidence="5">
    <location>
        <begin position="222"/>
        <end position="243"/>
    </location>
</feature>
<keyword evidence="3 5" id="KW-1133">Transmembrane helix</keyword>
<feature type="transmembrane region" description="Helical" evidence="5">
    <location>
        <begin position="193"/>
        <end position="216"/>
    </location>
</feature>
<evidence type="ECO:0000256" key="4">
    <source>
        <dbReference type="ARBA" id="ARBA00023136"/>
    </source>
</evidence>
<dbReference type="InterPro" id="IPR005829">
    <property type="entry name" value="Sugar_transporter_CS"/>
</dbReference>
<name>A0AAD6CBY4_9EURO</name>
<dbReference type="Proteomes" id="UP001213681">
    <property type="component" value="Unassembled WGS sequence"/>
</dbReference>
<dbReference type="RefSeq" id="XP_056768225.1">
    <property type="nucleotide sequence ID" value="XM_056907498.1"/>
</dbReference>
<protein>
    <recommendedName>
        <fullName evidence="8">Major facilitator superfamily (MFS) profile domain-containing protein</fullName>
    </recommendedName>
</protein>
<dbReference type="Pfam" id="PF07690">
    <property type="entry name" value="MFS_1"/>
    <property type="match status" value="1"/>
</dbReference>
<feature type="transmembrane region" description="Helical" evidence="5">
    <location>
        <begin position="468"/>
        <end position="490"/>
    </location>
</feature>
<feature type="transmembrane region" description="Helical" evidence="5">
    <location>
        <begin position="160"/>
        <end position="181"/>
    </location>
</feature>
<dbReference type="GO" id="GO:0022857">
    <property type="term" value="F:transmembrane transporter activity"/>
    <property type="evidence" value="ECO:0007669"/>
    <property type="project" value="InterPro"/>
</dbReference>
<reference evidence="6" key="2">
    <citation type="journal article" date="2023" name="IMA Fungus">
        <title>Comparative genomic study of the Penicillium genus elucidates a diverse pangenome and 15 lateral gene transfer events.</title>
        <authorList>
            <person name="Petersen C."/>
            <person name="Sorensen T."/>
            <person name="Nielsen M.R."/>
            <person name="Sondergaard T.E."/>
            <person name="Sorensen J.L."/>
            <person name="Fitzpatrick D.A."/>
            <person name="Frisvad J.C."/>
            <person name="Nielsen K.L."/>
        </authorList>
    </citation>
    <scope>NUCLEOTIDE SEQUENCE</scope>
    <source>
        <strain evidence="6">IBT 16125</strain>
    </source>
</reference>
<comment type="caution">
    <text evidence="6">The sequence shown here is derived from an EMBL/GenBank/DDBJ whole genome shotgun (WGS) entry which is preliminary data.</text>
</comment>
<dbReference type="PANTHER" id="PTHR23502:SF164">
    <property type="entry name" value="MAJOR FACILITATOR SUPERFAMILY (MFS) PROFILE DOMAIN-CONTAINING PROTEIN"/>
    <property type="match status" value="1"/>
</dbReference>
<evidence type="ECO:0000313" key="6">
    <source>
        <dbReference type="EMBL" id="KAJ5455852.1"/>
    </source>
</evidence>
<feature type="transmembrane region" description="Helical" evidence="5">
    <location>
        <begin position="502"/>
        <end position="523"/>
    </location>
</feature>
<dbReference type="InterPro" id="IPR011701">
    <property type="entry name" value="MFS"/>
</dbReference>
<evidence type="ECO:0000256" key="5">
    <source>
        <dbReference type="SAM" id="Phobius"/>
    </source>
</evidence>
<reference evidence="6" key="1">
    <citation type="submission" date="2022-12" db="EMBL/GenBank/DDBJ databases">
        <authorList>
            <person name="Petersen C."/>
        </authorList>
    </citation>
    <scope>NUCLEOTIDE SEQUENCE</scope>
    <source>
        <strain evidence="6">IBT 16125</strain>
    </source>
</reference>
<gene>
    <name evidence="6" type="ORF">N7458_004116</name>
</gene>
<sequence length="539" mass="59130">MEKESPSNHVENVNVESLGEEIHISQSKVNISGTVQLTVGTIVYIPTPTSDPRDPLNMKTWQKTMVLIAISLFSTIGLSLVSGFGGLLGFYIPGYVAVGKNYADITSLMTYPTLTMGIGNLIGMPLAIAVGRRIVLLVATVVMVVGAILCAFATNFDWHLGARMLIGLAAGQSEALIPMITQEIFFLHERSTFLMLQLSIQAIATAVFVLFASPIAEAITPQWWYGLGACLSGVSLIIAFVFVPETKYHRSRSSYQENSSTEALDGAEDGVSKNAYTVATERPALDFVNYEARTWRSDLRLWVGAPEWRKGMETFIQSFQLLLFPNVLWAMALNGLTLGVNIAIGTTYGNIVTSEYNWPQKSASYVNCGQIVTSLIALPMFGFGSDKLIAWFAKRRNGIHEPEIRLLPLIFPVIVGTFTAVLYGYGAANPKSYHWFVYVWAVAAYYFTFVGANIVAITYLLDSYPQRASPLLIIICAFRGIISFGVSYGIQPFIERSGYDGAFATFGGLTAALGLLGVPVFIWGRKIRQHTGRFTVDKE</sequence>
<dbReference type="PANTHER" id="PTHR23502">
    <property type="entry name" value="MAJOR FACILITATOR SUPERFAMILY"/>
    <property type="match status" value="1"/>
</dbReference>
<feature type="transmembrane region" description="Helical" evidence="5">
    <location>
        <begin position="66"/>
        <end position="88"/>
    </location>
</feature>
<feature type="transmembrane region" description="Helical" evidence="5">
    <location>
        <begin position="437"/>
        <end position="461"/>
    </location>
</feature>
<dbReference type="AlphaFoldDB" id="A0AAD6CBY4"/>
<evidence type="ECO:0000256" key="3">
    <source>
        <dbReference type="ARBA" id="ARBA00022989"/>
    </source>
</evidence>
<proteinExistence type="predicted"/>
<keyword evidence="4 5" id="KW-0472">Membrane</keyword>
<keyword evidence="7" id="KW-1185">Reference proteome</keyword>
<accession>A0AAD6CBY4</accession>
<feature type="transmembrane region" description="Helical" evidence="5">
    <location>
        <begin position="406"/>
        <end position="425"/>
    </location>
</feature>
<dbReference type="GO" id="GO:0005886">
    <property type="term" value="C:plasma membrane"/>
    <property type="evidence" value="ECO:0007669"/>
    <property type="project" value="TreeGrafter"/>
</dbReference>
<dbReference type="InterPro" id="IPR036259">
    <property type="entry name" value="MFS_trans_sf"/>
</dbReference>
<evidence type="ECO:0008006" key="8">
    <source>
        <dbReference type="Google" id="ProtNLM"/>
    </source>
</evidence>
<evidence type="ECO:0000256" key="1">
    <source>
        <dbReference type="ARBA" id="ARBA00004141"/>
    </source>
</evidence>
<dbReference type="PROSITE" id="PS00217">
    <property type="entry name" value="SUGAR_TRANSPORT_2"/>
    <property type="match status" value="1"/>
</dbReference>
<evidence type="ECO:0000313" key="7">
    <source>
        <dbReference type="Proteomes" id="UP001213681"/>
    </source>
</evidence>